<name>A0A9E7ND59_9EURY</name>
<dbReference type="InterPro" id="IPR002878">
    <property type="entry name" value="ChsH2_C"/>
</dbReference>
<dbReference type="GeneID" id="73289545"/>
<dbReference type="InterPro" id="IPR012340">
    <property type="entry name" value="NA-bd_OB-fold"/>
</dbReference>
<proteinExistence type="predicted"/>
<dbReference type="RefSeq" id="WP_254159491.1">
    <property type="nucleotide sequence ID" value="NZ_CP100355.1"/>
</dbReference>
<organism evidence="2 3">
    <name type="scientific">Natronosalvus rutilus</name>
    <dbReference type="NCBI Taxonomy" id="2953753"/>
    <lineage>
        <taxon>Archaea</taxon>
        <taxon>Methanobacteriati</taxon>
        <taxon>Methanobacteriota</taxon>
        <taxon>Stenosarchaea group</taxon>
        <taxon>Halobacteria</taxon>
        <taxon>Halobacteriales</taxon>
        <taxon>Natrialbaceae</taxon>
        <taxon>Natronosalvus</taxon>
    </lineage>
</organism>
<sequence length="126" mass="13534">MTDETTGGYEAFLEAVDEGEPFALACPNEHWWLPPRRICPTCGATELTPEPVPTVGALETYTRIEIPPPGFGDDAPYTTAVAAFGLVKMTGLLRGVDPDDVEVGQQVTLSLEETAAGERVVAFRPQ</sequence>
<dbReference type="Proteomes" id="UP001056855">
    <property type="component" value="Chromosome"/>
</dbReference>
<dbReference type="Gene3D" id="6.10.30.10">
    <property type="match status" value="1"/>
</dbReference>
<gene>
    <name evidence="2" type="ORF">NGM29_05825</name>
</gene>
<evidence type="ECO:0000259" key="1">
    <source>
        <dbReference type="Pfam" id="PF01796"/>
    </source>
</evidence>
<evidence type="ECO:0000313" key="2">
    <source>
        <dbReference type="EMBL" id="UTF54785.1"/>
    </source>
</evidence>
<reference evidence="2" key="1">
    <citation type="submission" date="2022-06" db="EMBL/GenBank/DDBJ databases">
        <title>Diverse halophilic archaea isolated from saline environments.</title>
        <authorList>
            <person name="Cui H.-L."/>
        </authorList>
    </citation>
    <scope>NUCLEOTIDE SEQUENCE</scope>
    <source>
        <strain evidence="2">WLHS1</strain>
    </source>
</reference>
<keyword evidence="3" id="KW-1185">Reference proteome</keyword>
<feature type="domain" description="ChsH2 C-terminal OB-fold" evidence="1">
    <location>
        <begin position="51"/>
        <end position="110"/>
    </location>
</feature>
<protein>
    <submittedName>
        <fullName evidence="2">OB-fold domain-containing protein</fullName>
    </submittedName>
</protein>
<dbReference type="PANTHER" id="PTHR34075:SF5">
    <property type="entry name" value="BLR3430 PROTEIN"/>
    <property type="match status" value="1"/>
</dbReference>
<dbReference type="EMBL" id="CP100355">
    <property type="protein sequence ID" value="UTF54785.1"/>
    <property type="molecule type" value="Genomic_DNA"/>
</dbReference>
<dbReference type="AlphaFoldDB" id="A0A9E7ND59"/>
<dbReference type="Pfam" id="PF01796">
    <property type="entry name" value="OB_ChsH2_C"/>
    <property type="match status" value="1"/>
</dbReference>
<accession>A0A9E7ND59</accession>
<dbReference type="PANTHER" id="PTHR34075">
    <property type="entry name" value="BLR3430 PROTEIN"/>
    <property type="match status" value="1"/>
</dbReference>
<dbReference type="KEGG" id="sawl:NGM29_05825"/>
<dbReference type="InterPro" id="IPR052513">
    <property type="entry name" value="Thioester_dehydratase-like"/>
</dbReference>
<dbReference type="SUPFAM" id="SSF50249">
    <property type="entry name" value="Nucleic acid-binding proteins"/>
    <property type="match status" value="1"/>
</dbReference>
<evidence type="ECO:0000313" key="3">
    <source>
        <dbReference type="Proteomes" id="UP001056855"/>
    </source>
</evidence>